<dbReference type="EMBL" id="QJSQ01000015">
    <property type="protein sequence ID" value="PYE21349.1"/>
    <property type="molecule type" value="Genomic_DNA"/>
</dbReference>
<dbReference type="OrthoDB" id="6042215at2"/>
<protein>
    <recommendedName>
        <fullName evidence="3">HNH endonuclease</fullName>
    </recommendedName>
</protein>
<evidence type="ECO:0000313" key="2">
    <source>
        <dbReference type="Proteomes" id="UP000247772"/>
    </source>
</evidence>
<reference evidence="1 2" key="1">
    <citation type="submission" date="2018-06" db="EMBL/GenBank/DDBJ databases">
        <title>Genomic Encyclopedia of Type Strains, Phase IV (KMG-V): Genome sequencing to study the core and pangenomes of soil and plant-associated prokaryotes.</title>
        <authorList>
            <person name="Whitman W."/>
        </authorList>
    </citation>
    <scope>NUCLEOTIDE SEQUENCE [LARGE SCALE GENOMIC DNA]</scope>
    <source>
        <strain evidence="1 2">SRCL-318</strain>
    </source>
</reference>
<evidence type="ECO:0008006" key="3">
    <source>
        <dbReference type="Google" id="ProtNLM"/>
    </source>
</evidence>
<proteinExistence type="predicted"/>
<accession>A0A2V4T738</accession>
<comment type="caution">
    <text evidence="1">The sequence shown here is derived from an EMBL/GenBank/DDBJ whole genome shotgun (WGS) entry which is preliminary data.</text>
</comment>
<name>A0A2V4T738_9BURK</name>
<dbReference type="Proteomes" id="UP000247772">
    <property type="component" value="Unassembled WGS sequence"/>
</dbReference>
<evidence type="ECO:0000313" key="1">
    <source>
        <dbReference type="EMBL" id="PYE21349.1"/>
    </source>
</evidence>
<organism evidence="1 2">
    <name type="scientific">Paraburkholderia silvatlantica</name>
    <dbReference type="NCBI Taxonomy" id="321895"/>
    <lineage>
        <taxon>Bacteria</taxon>
        <taxon>Pseudomonadati</taxon>
        <taxon>Pseudomonadota</taxon>
        <taxon>Betaproteobacteria</taxon>
        <taxon>Burkholderiales</taxon>
        <taxon>Burkholderiaceae</taxon>
        <taxon>Paraburkholderia</taxon>
    </lineage>
</organism>
<sequence>MQSKNKPRPTTCEREHIALVKQMDCGVCGAAGPSEAHEIEQGAWFTSLPLCADCHRGSFNGIHGQKRIWTVLKKDELSVLNDTIRKLMYA</sequence>
<dbReference type="RefSeq" id="WP_110855986.1">
    <property type="nucleotide sequence ID" value="NZ_QJSQ01000015.1"/>
</dbReference>
<dbReference type="AlphaFoldDB" id="A0A2V4T738"/>
<gene>
    <name evidence="1" type="ORF">C7410_115192</name>
</gene>